<accession>F8NGP7</accession>
<evidence type="ECO:0000313" key="2">
    <source>
        <dbReference type="EMBL" id="EGO29129.1"/>
    </source>
</evidence>
<name>F8NGP7_SERL9</name>
<dbReference type="AlphaFoldDB" id="F8NGP7"/>
<dbReference type="Gene3D" id="2.60.200.20">
    <property type="match status" value="1"/>
</dbReference>
<dbReference type="OrthoDB" id="687730at2759"/>
<reference evidence="2" key="1">
    <citation type="submission" date="2011-04" db="EMBL/GenBank/DDBJ databases">
        <title>Evolution of plant cell wall degrading machinery underlies the functional diversity of forest fungi.</title>
        <authorList>
            <consortium name="US DOE Joint Genome Institute (JGI-PGF)"/>
            <person name="Eastwood D.C."/>
            <person name="Floudas D."/>
            <person name="Binder M."/>
            <person name="Majcherczyk A."/>
            <person name="Schneider P."/>
            <person name="Aerts A."/>
            <person name="Asiegbu F.O."/>
            <person name="Baker S.E."/>
            <person name="Barry K."/>
            <person name="Bendiksby M."/>
            <person name="Blumentritt M."/>
            <person name="Coutinho P.M."/>
            <person name="Cullen D."/>
            <person name="Cullen D."/>
            <person name="Gathman A."/>
            <person name="Goodell B."/>
            <person name="Henrissat B."/>
            <person name="Ihrmark K."/>
            <person name="Kauserud H."/>
            <person name="Kohler A."/>
            <person name="LaButti K."/>
            <person name="Lapidus A."/>
            <person name="Lavin J.L."/>
            <person name="Lee Y.-H."/>
            <person name="Lindquist E."/>
            <person name="Lilly W."/>
            <person name="Lucas S."/>
            <person name="Morin E."/>
            <person name="Murat C."/>
            <person name="Oguiza J.A."/>
            <person name="Park J."/>
            <person name="Pisabarro A.G."/>
            <person name="Riley R."/>
            <person name="Rosling A."/>
            <person name="Salamov A."/>
            <person name="Schmidt O."/>
            <person name="Schmutz J."/>
            <person name="Skrede I."/>
            <person name="Stenlid J."/>
            <person name="Wiebenga A."/>
            <person name="Xie X."/>
            <person name="Kues U."/>
            <person name="Hibbett D.S."/>
            <person name="Hoffmeister D."/>
            <person name="Hogberg N."/>
            <person name="Martin F."/>
            <person name="Grigoriev I.V."/>
            <person name="Watkinson S.C."/>
        </authorList>
    </citation>
    <scope>NUCLEOTIDE SEQUENCE</scope>
    <source>
        <strain evidence="2">S7.9</strain>
    </source>
</reference>
<dbReference type="SUPFAM" id="SSF49879">
    <property type="entry name" value="SMAD/FHA domain"/>
    <property type="match status" value="1"/>
</dbReference>
<dbReference type="Proteomes" id="UP000008064">
    <property type="component" value="Unassembled WGS sequence"/>
</dbReference>
<dbReference type="InterPro" id="IPR008984">
    <property type="entry name" value="SMAD_FHA_dom_sf"/>
</dbReference>
<dbReference type="KEGG" id="sla:SERLADRAFT_456483"/>
<dbReference type="HOGENOM" id="CLU_148159_0_0_1"/>
<evidence type="ECO:0000259" key="1">
    <source>
        <dbReference type="PROSITE" id="PS50006"/>
    </source>
</evidence>
<sequence length="141" mass="15282">MNFMSTKLSPSITLSPSDASFSFHTKSISLPPNTRVLLSPELNASEKSSTANGWFPASSGSVSLSAPHAEIWAQAGQVLIRDHRSLYGTYVNGIKIEQQTLLQSGDIVTLGVQLRRSKDIPNYITDQQLKPIIATVTLKGI</sequence>
<dbReference type="InterPro" id="IPR000253">
    <property type="entry name" value="FHA_dom"/>
</dbReference>
<dbReference type="GeneID" id="18817338"/>
<proteinExistence type="predicted"/>
<dbReference type="EMBL" id="GL945429">
    <property type="protein sequence ID" value="EGO29129.1"/>
    <property type="molecule type" value="Genomic_DNA"/>
</dbReference>
<dbReference type="Pfam" id="PF00498">
    <property type="entry name" value="FHA"/>
    <property type="match status" value="1"/>
</dbReference>
<feature type="domain" description="FHA" evidence="1">
    <location>
        <begin position="64"/>
        <end position="96"/>
    </location>
</feature>
<protein>
    <recommendedName>
        <fullName evidence="1">FHA domain-containing protein</fullName>
    </recommendedName>
</protein>
<dbReference type="RefSeq" id="XP_007313371.1">
    <property type="nucleotide sequence ID" value="XM_007313309.1"/>
</dbReference>
<organism>
    <name type="scientific">Serpula lacrymans var. lacrymans (strain S7.9)</name>
    <name type="common">Dry rot fungus</name>
    <dbReference type="NCBI Taxonomy" id="578457"/>
    <lineage>
        <taxon>Eukaryota</taxon>
        <taxon>Fungi</taxon>
        <taxon>Dikarya</taxon>
        <taxon>Basidiomycota</taxon>
        <taxon>Agaricomycotina</taxon>
        <taxon>Agaricomycetes</taxon>
        <taxon>Agaricomycetidae</taxon>
        <taxon>Boletales</taxon>
        <taxon>Coniophorineae</taxon>
        <taxon>Serpulaceae</taxon>
        <taxon>Serpula</taxon>
    </lineage>
</organism>
<gene>
    <name evidence="2" type="ORF">SERLADRAFT_456483</name>
</gene>
<dbReference type="PROSITE" id="PS50006">
    <property type="entry name" value="FHA_DOMAIN"/>
    <property type="match status" value="1"/>
</dbReference>